<name>A0A5J5EU10_9PEZI</name>
<sequence>MQSPRNQTTFNAVAHQGPVLPPHLPRPWSALGALPTELLLKIVSYITQSAHLYRLLRGRQRHRLITTKNMDAVRRLLANGALDIEGEINYLAFEQSWYAFRSKMLFEAICLHDLSMVKLLLEAGASTAECHVDASAALLEMGKLLKQHGAHSKRPNRGATRGGLRP</sequence>
<proteinExistence type="predicted"/>
<dbReference type="InParanoid" id="A0A5J5EU10"/>
<dbReference type="Proteomes" id="UP000326924">
    <property type="component" value="Unassembled WGS sequence"/>
</dbReference>
<dbReference type="Gene3D" id="1.25.40.20">
    <property type="entry name" value="Ankyrin repeat-containing domain"/>
    <property type="match status" value="1"/>
</dbReference>
<gene>
    <name evidence="2" type="ORF">FN846DRAFT_891139</name>
</gene>
<dbReference type="AlphaFoldDB" id="A0A5J5EU10"/>
<keyword evidence="3" id="KW-1185">Reference proteome</keyword>
<feature type="region of interest" description="Disordered" evidence="1">
    <location>
        <begin position="147"/>
        <end position="166"/>
    </location>
</feature>
<dbReference type="InterPro" id="IPR036770">
    <property type="entry name" value="Ankyrin_rpt-contain_sf"/>
</dbReference>
<protein>
    <submittedName>
        <fullName evidence="2">Uncharacterized protein</fullName>
    </submittedName>
</protein>
<reference evidence="2 3" key="1">
    <citation type="submission" date="2019-09" db="EMBL/GenBank/DDBJ databases">
        <title>Draft genome of the ectomycorrhizal ascomycete Sphaerosporella brunnea.</title>
        <authorList>
            <consortium name="DOE Joint Genome Institute"/>
            <person name="Benucci G.M."/>
            <person name="Marozzi G."/>
            <person name="Antonielli L."/>
            <person name="Sanchez S."/>
            <person name="Marco P."/>
            <person name="Wang X."/>
            <person name="Falini L.B."/>
            <person name="Barry K."/>
            <person name="Haridas S."/>
            <person name="Lipzen A."/>
            <person name="Labutti K."/>
            <person name="Grigoriev I.V."/>
            <person name="Murat C."/>
            <person name="Martin F."/>
            <person name="Albertini E."/>
            <person name="Donnini D."/>
            <person name="Bonito G."/>
        </authorList>
    </citation>
    <scope>NUCLEOTIDE SEQUENCE [LARGE SCALE GENOMIC DNA]</scope>
    <source>
        <strain evidence="2 3">Sb_GMNB300</strain>
    </source>
</reference>
<organism evidence="2 3">
    <name type="scientific">Sphaerosporella brunnea</name>
    <dbReference type="NCBI Taxonomy" id="1250544"/>
    <lineage>
        <taxon>Eukaryota</taxon>
        <taxon>Fungi</taxon>
        <taxon>Dikarya</taxon>
        <taxon>Ascomycota</taxon>
        <taxon>Pezizomycotina</taxon>
        <taxon>Pezizomycetes</taxon>
        <taxon>Pezizales</taxon>
        <taxon>Pyronemataceae</taxon>
        <taxon>Sphaerosporella</taxon>
    </lineage>
</organism>
<feature type="compositionally biased region" description="Basic residues" evidence="1">
    <location>
        <begin position="147"/>
        <end position="156"/>
    </location>
</feature>
<evidence type="ECO:0000256" key="1">
    <source>
        <dbReference type="SAM" id="MobiDB-lite"/>
    </source>
</evidence>
<evidence type="ECO:0000313" key="3">
    <source>
        <dbReference type="Proteomes" id="UP000326924"/>
    </source>
</evidence>
<accession>A0A5J5EU10</accession>
<dbReference type="EMBL" id="VXIS01000118">
    <property type="protein sequence ID" value="KAA8903370.1"/>
    <property type="molecule type" value="Genomic_DNA"/>
</dbReference>
<evidence type="ECO:0000313" key="2">
    <source>
        <dbReference type="EMBL" id="KAA8903370.1"/>
    </source>
</evidence>
<comment type="caution">
    <text evidence="2">The sequence shown here is derived from an EMBL/GenBank/DDBJ whole genome shotgun (WGS) entry which is preliminary data.</text>
</comment>